<comment type="caution">
    <text evidence="1">The sequence shown here is derived from an EMBL/GenBank/DDBJ whole genome shotgun (WGS) entry which is preliminary data.</text>
</comment>
<dbReference type="RefSeq" id="WP_118651282.1">
    <property type="nucleotide sequence ID" value="NZ_JACOOW010000012.1"/>
</dbReference>
<dbReference type="EMBL" id="JACOOW010000012">
    <property type="protein sequence ID" value="MBC5657345.1"/>
    <property type="molecule type" value="Genomic_DNA"/>
</dbReference>
<evidence type="ECO:0000313" key="2">
    <source>
        <dbReference type="Proteomes" id="UP000653904"/>
    </source>
</evidence>
<name>A0AAW3X764_9CLOT</name>
<sequence length="75" mass="7735">MKDSTDWELLRGIGQQGSGSEEKQAAFCLAGAVQGELGVEKAAAEQAPEKKFPAPVQCNADAGKIGGKRIASACE</sequence>
<protein>
    <submittedName>
        <fullName evidence="1">Uncharacterized protein</fullName>
    </submittedName>
</protein>
<evidence type="ECO:0000313" key="1">
    <source>
        <dbReference type="EMBL" id="MBC5657345.1"/>
    </source>
</evidence>
<dbReference type="Proteomes" id="UP000653904">
    <property type="component" value="Unassembled WGS sequence"/>
</dbReference>
<proteinExistence type="predicted"/>
<dbReference type="AlphaFoldDB" id="A0AAW3X764"/>
<accession>A0AAW3X764</accession>
<reference evidence="1 2" key="1">
    <citation type="submission" date="2020-08" db="EMBL/GenBank/DDBJ databases">
        <title>Genome public.</title>
        <authorList>
            <person name="Liu C."/>
            <person name="Sun Q."/>
        </authorList>
    </citation>
    <scope>NUCLEOTIDE SEQUENCE [LARGE SCALE GENOMIC DNA]</scope>
    <source>
        <strain evidence="1 2">BX14</strain>
    </source>
</reference>
<keyword evidence="2" id="KW-1185">Reference proteome</keyword>
<organism evidence="1 2">
    <name type="scientific">Clostridium segne</name>
    <dbReference type="NCBI Taxonomy" id="2763038"/>
    <lineage>
        <taxon>Bacteria</taxon>
        <taxon>Bacillati</taxon>
        <taxon>Bacillota</taxon>
        <taxon>Clostridia</taxon>
        <taxon>Eubacteriales</taxon>
        <taxon>Clostridiaceae</taxon>
        <taxon>Clostridium</taxon>
    </lineage>
</organism>
<gene>
    <name evidence="1" type="ORF">H8S19_09810</name>
</gene>